<keyword evidence="1" id="KW-0472">Membrane</keyword>
<keyword evidence="1" id="KW-0812">Transmembrane</keyword>
<dbReference type="VEuPathDB" id="AmoebaDB:NAEGRDRAFT_73143"/>
<dbReference type="RefSeq" id="XP_002671846.1">
    <property type="nucleotide sequence ID" value="XM_002671800.1"/>
</dbReference>
<protein>
    <submittedName>
        <fullName evidence="2">Predicted protein</fullName>
    </submittedName>
</protein>
<dbReference type="Proteomes" id="UP000006671">
    <property type="component" value="Unassembled WGS sequence"/>
</dbReference>
<organism evidence="3">
    <name type="scientific">Naegleria gruberi</name>
    <name type="common">Amoeba</name>
    <dbReference type="NCBI Taxonomy" id="5762"/>
    <lineage>
        <taxon>Eukaryota</taxon>
        <taxon>Discoba</taxon>
        <taxon>Heterolobosea</taxon>
        <taxon>Tetramitia</taxon>
        <taxon>Eutetramitia</taxon>
        <taxon>Vahlkampfiidae</taxon>
        <taxon>Naegleria</taxon>
    </lineage>
</organism>
<accession>D2VVU4</accession>
<dbReference type="InParanoid" id="D2VVU4"/>
<gene>
    <name evidence="2" type="ORF">NAEGRDRAFT_73143</name>
</gene>
<reference evidence="2 3" key="1">
    <citation type="journal article" date="2010" name="Cell">
        <title>The genome of Naegleria gruberi illuminates early eukaryotic versatility.</title>
        <authorList>
            <person name="Fritz-Laylin L.K."/>
            <person name="Prochnik S.E."/>
            <person name="Ginger M.L."/>
            <person name="Dacks J.B."/>
            <person name="Carpenter M.L."/>
            <person name="Field M.C."/>
            <person name="Kuo A."/>
            <person name="Paredez A."/>
            <person name="Chapman J."/>
            <person name="Pham J."/>
            <person name="Shu S."/>
            <person name="Neupane R."/>
            <person name="Cipriano M."/>
            <person name="Mancuso J."/>
            <person name="Tu H."/>
            <person name="Salamov A."/>
            <person name="Lindquist E."/>
            <person name="Shapiro H."/>
            <person name="Lucas S."/>
            <person name="Grigoriev I.V."/>
            <person name="Cande W.Z."/>
            <person name="Fulton C."/>
            <person name="Rokhsar D.S."/>
            <person name="Dawson S.C."/>
        </authorList>
    </citation>
    <scope>NUCLEOTIDE SEQUENCE [LARGE SCALE GENOMIC DNA]</scope>
    <source>
        <strain evidence="2 3">NEG-M</strain>
    </source>
</reference>
<dbReference type="OMA" id="IPRAPNI"/>
<evidence type="ECO:0000313" key="3">
    <source>
        <dbReference type="Proteomes" id="UP000006671"/>
    </source>
</evidence>
<sequence>MISSSHPQFDSINKESKKQVACRIVVGVCILGCCIFAVIAAVVLAAVFFPRSPNIVSQQLYFTQFSVDFCPAQSKSNNSACCVGSSCTFSYNNATLGIASYFVVRATNGNLFNISLNAVKIEIMYGSEVIGSSASESYPVGPQTTQDVNVPIIWKSSLSSNVMKSIMCQLTGNNNALPYTFTLSMGSVTYFLNTFAFSSQTASLQASIDVCSSNCKVQYYSSMCPT</sequence>
<dbReference type="KEGG" id="ngr:NAEGRDRAFT_73143"/>
<evidence type="ECO:0000256" key="1">
    <source>
        <dbReference type="SAM" id="Phobius"/>
    </source>
</evidence>
<name>D2VVU4_NAEGR</name>
<dbReference type="EMBL" id="GG738902">
    <property type="protein sequence ID" value="EFC39102.1"/>
    <property type="molecule type" value="Genomic_DNA"/>
</dbReference>
<evidence type="ECO:0000313" key="2">
    <source>
        <dbReference type="EMBL" id="EFC39102.1"/>
    </source>
</evidence>
<dbReference type="GeneID" id="8858138"/>
<keyword evidence="3" id="KW-1185">Reference proteome</keyword>
<feature type="transmembrane region" description="Helical" evidence="1">
    <location>
        <begin position="20"/>
        <end position="49"/>
    </location>
</feature>
<proteinExistence type="predicted"/>
<keyword evidence="1" id="KW-1133">Transmembrane helix</keyword>
<dbReference type="AlphaFoldDB" id="D2VVU4"/>